<organism evidence="1">
    <name type="scientific">Anguilla anguilla</name>
    <name type="common">European freshwater eel</name>
    <name type="synonym">Muraena anguilla</name>
    <dbReference type="NCBI Taxonomy" id="7936"/>
    <lineage>
        <taxon>Eukaryota</taxon>
        <taxon>Metazoa</taxon>
        <taxon>Chordata</taxon>
        <taxon>Craniata</taxon>
        <taxon>Vertebrata</taxon>
        <taxon>Euteleostomi</taxon>
        <taxon>Actinopterygii</taxon>
        <taxon>Neopterygii</taxon>
        <taxon>Teleostei</taxon>
        <taxon>Anguilliformes</taxon>
        <taxon>Anguillidae</taxon>
        <taxon>Anguilla</taxon>
    </lineage>
</organism>
<dbReference type="EMBL" id="GBXM01005723">
    <property type="protein sequence ID" value="JAI02855.1"/>
    <property type="molecule type" value="Transcribed_RNA"/>
</dbReference>
<reference evidence="1" key="2">
    <citation type="journal article" date="2015" name="Fish Shellfish Immunol.">
        <title>Early steps in the European eel (Anguilla anguilla)-Vibrio vulnificus interaction in the gills: Role of the RtxA13 toxin.</title>
        <authorList>
            <person name="Callol A."/>
            <person name="Pajuelo D."/>
            <person name="Ebbesson L."/>
            <person name="Teles M."/>
            <person name="MacKenzie S."/>
            <person name="Amaro C."/>
        </authorList>
    </citation>
    <scope>NUCLEOTIDE SEQUENCE</scope>
</reference>
<accession>A0A0E9XJN0</accession>
<reference evidence="1" key="1">
    <citation type="submission" date="2014-11" db="EMBL/GenBank/DDBJ databases">
        <authorList>
            <person name="Amaro Gonzalez C."/>
        </authorList>
    </citation>
    <scope>NUCLEOTIDE SEQUENCE</scope>
</reference>
<sequence length="43" mass="5099">MKQRTFVDMMWGTVIHCRSRGARRTYRSNEVSEHIVVQCQITS</sequence>
<proteinExistence type="predicted"/>
<dbReference type="AlphaFoldDB" id="A0A0E9XJN0"/>
<protein>
    <submittedName>
        <fullName evidence="1">Uncharacterized protein</fullName>
    </submittedName>
</protein>
<evidence type="ECO:0000313" key="1">
    <source>
        <dbReference type="EMBL" id="JAI02855.1"/>
    </source>
</evidence>
<name>A0A0E9XJN0_ANGAN</name>